<dbReference type="EMBL" id="BARW01016462">
    <property type="protein sequence ID" value="GAI91337.1"/>
    <property type="molecule type" value="Genomic_DNA"/>
</dbReference>
<comment type="caution">
    <text evidence="1">The sequence shown here is derived from an EMBL/GenBank/DDBJ whole genome shotgun (WGS) entry which is preliminary data.</text>
</comment>
<proteinExistence type="predicted"/>
<protein>
    <submittedName>
        <fullName evidence="1">Uncharacterized protein</fullName>
    </submittedName>
</protein>
<sequence>NLVSLAIIKNLATLLTKKELESKKRNFITELSNDLYMILVRKAFCSLKIPSYQILDYTRMVFFIVPRVEEVEIEKDEDFGVN</sequence>
<reference evidence="1" key="1">
    <citation type="journal article" date="2014" name="Front. Microbiol.">
        <title>High frequency of phylogenetically diverse reductive dehalogenase-homologous genes in deep subseafloor sedimentary metagenomes.</title>
        <authorList>
            <person name="Kawai M."/>
            <person name="Futagami T."/>
            <person name="Toyoda A."/>
            <person name="Takaki Y."/>
            <person name="Nishi S."/>
            <person name="Hori S."/>
            <person name="Arai W."/>
            <person name="Tsubouchi T."/>
            <person name="Morono Y."/>
            <person name="Uchiyama I."/>
            <person name="Ito T."/>
            <person name="Fujiyama A."/>
            <person name="Inagaki F."/>
            <person name="Takami H."/>
        </authorList>
    </citation>
    <scope>NUCLEOTIDE SEQUENCE</scope>
    <source>
        <strain evidence="1">Expedition CK06-06</strain>
    </source>
</reference>
<gene>
    <name evidence="1" type="ORF">S12H4_28666</name>
</gene>
<name>X1SE90_9ZZZZ</name>
<dbReference type="AlphaFoldDB" id="X1SE90"/>
<accession>X1SE90</accession>
<organism evidence="1">
    <name type="scientific">marine sediment metagenome</name>
    <dbReference type="NCBI Taxonomy" id="412755"/>
    <lineage>
        <taxon>unclassified sequences</taxon>
        <taxon>metagenomes</taxon>
        <taxon>ecological metagenomes</taxon>
    </lineage>
</organism>
<evidence type="ECO:0000313" key="1">
    <source>
        <dbReference type="EMBL" id="GAI91337.1"/>
    </source>
</evidence>
<feature type="non-terminal residue" evidence="1">
    <location>
        <position position="1"/>
    </location>
</feature>